<dbReference type="AlphaFoldDB" id="A0A285VT95"/>
<keyword evidence="3" id="KW-1185">Reference proteome</keyword>
<dbReference type="Proteomes" id="UP000219688">
    <property type="component" value="Unassembled WGS sequence"/>
</dbReference>
<proteinExistence type="predicted"/>
<name>A0A285VT95_9MICO</name>
<gene>
    <name evidence="2" type="ORF">SAMN05421879_10661</name>
</gene>
<organism evidence="2 3">
    <name type="scientific">Ornithinimicrobium cerasi</name>
    <dbReference type="NCBI Taxonomy" id="2248773"/>
    <lineage>
        <taxon>Bacteria</taxon>
        <taxon>Bacillati</taxon>
        <taxon>Actinomycetota</taxon>
        <taxon>Actinomycetes</taxon>
        <taxon>Micrococcales</taxon>
        <taxon>Ornithinimicrobiaceae</taxon>
        <taxon>Ornithinimicrobium</taxon>
    </lineage>
</organism>
<evidence type="ECO:0000256" key="1">
    <source>
        <dbReference type="SAM" id="MobiDB-lite"/>
    </source>
</evidence>
<accession>A0A285VT95</accession>
<feature type="region of interest" description="Disordered" evidence="1">
    <location>
        <begin position="79"/>
        <end position="107"/>
    </location>
</feature>
<evidence type="ECO:0000313" key="2">
    <source>
        <dbReference type="EMBL" id="SOC55831.1"/>
    </source>
</evidence>
<dbReference type="SUPFAM" id="SSF47413">
    <property type="entry name" value="lambda repressor-like DNA-binding domains"/>
    <property type="match status" value="1"/>
</dbReference>
<dbReference type="RefSeq" id="WP_141401463.1">
    <property type="nucleotide sequence ID" value="NZ_OBQK01000006.1"/>
</dbReference>
<evidence type="ECO:0000313" key="3">
    <source>
        <dbReference type="Proteomes" id="UP000219688"/>
    </source>
</evidence>
<reference evidence="3" key="1">
    <citation type="submission" date="2017-08" db="EMBL/GenBank/DDBJ databases">
        <authorList>
            <person name="Varghese N."/>
            <person name="Submissions S."/>
        </authorList>
    </citation>
    <scope>NUCLEOTIDE SEQUENCE [LARGE SCALE GENOMIC DNA]</scope>
    <source>
        <strain evidence="3">USBA17B2</strain>
    </source>
</reference>
<feature type="region of interest" description="Disordered" evidence="1">
    <location>
        <begin position="1"/>
        <end position="27"/>
    </location>
</feature>
<dbReference type="Gene3D" id="1.10.260.40">
    <property type="entry name" value="lambda repressor-like DNA-binding domains"/>
    <property type="match status" value="1"/>
</dbReference>
<dbReference type="GO" id="GO:0003677">
    <property type="term" value="F:DNA binding"/>
    <property type="evidence" value="ECO:0007669"/>
    <property type="project" value="InterPro"/>
</dbReference>
<feature type="compositionally biased region" description="Basic and acidic residues" evidence="1">
    <location>
        <begin position="1"/>
        <end position="15"/>
    </location>
</feature>
<sequence length="165" mass="18542">MSGRERSGEGARREVGLALRADRRRRGQSQRAYAAARGLSRAALARAEVDAGGVRLESLLWLLRGTGYELVVVPIDQDRPPTAWEPTDLEATTRSGSRFPPHREVRESRDGPTWWWYHEVLGNRGDHGDLQRPGWTAEGFTPPPGTRYGRKPRPRDDGDGATWPY</sequence>
<protein>
    <submittedName>
        <fullName evidence="2">Uncharacterized protein</fullName>
    </submittedName>
</protein>
<dbReference type="EMBL" id="OBQK01000006">
    <property type="protein sequence ID" value="SOC55831.1"/>
    <property type="molecule type" value="Genomic_DNA"/>
</dbReference>
<feature type="region of interest" description="Disordered" evidence="1">
    <location>
        <begin position="126"/>
        <end position="165"/>
    </location>
</feature>
<dbReference type="InterPro" id="IPR010982">
    <property type="entry name" value="Lambda_DNA-bd_dom_sf"/>
</dbReference>